<dbReference type="InterPro" id="IPR050751">
    <property type="entry name" value="ECM_structural_protein"/>
</dbReference>
<organism evidence="6 7">
    <name type="scientific">Oikopleura dioica</name>
    <name type="common">Tunicate</name>
    <dbReference type="NCBI Taxonomy" id="34765"/>
    <lineage>
        <taxon>Eukaryota</taxon>
        <taxon>Metazoa</taxon>
        <taxon>Chordata</taxon>
        <taxon>Tunicata</taxon>
        <taxon>Appendicularia</taxon>
        <taxon>Copelata</taxon>
        <taxon>Oikopleuridae</taxon>
        <taxon>Oikopleura</taxon>
    </lineage>
</organism>
<accession>A0ABN7T0Q5</accession>
<dbReference type="PROSITE" id="PS01187">
    <property type="entry name" value="EGF_CA"/>
    <property type="match status" value="1"/>
</dbReference>
<dbReference type="SMART" id="SM00179">
    <property type="entry name" value="EGF_CA"/>
    <property type="match status" value="3"/>
</dbReference>
<evidence type="ECO:0000259" key="5">
    <source>
        <dbReference type="PROSITE" id="PS50026"/>
    </source>
</evidence>
<dbReference type="EMBL" id="OU015567">
    <property type="protein sequence ID" value="CAG5109666.1"/>
    <property type="molecule type" value="Genomic_DNA"/>
</dbReference>
<keyword evidence="2" id="KW-0677">Repeat</keyword>
<dbReference type="PROSITE" id="PS50026">
    <property type="entry name" value="EGF_3"/>
    <property type="match status" value="1"/>
</dbReference>
<evidence type="ECO:0000313" key="7">
    <source>
        <dbReference type="Proteomes" id="UP001158576"/>
    </source>
</evidence>
<evidence type="ECO:0000256" key="3">
    <source>
        <dbReference type="ARBA" id="ARBA00023157"/>
    </source>
</evidence>
<keyword evidence="7" id="KW-1185">Reference proteome</keyword>
<dbReference type="SUPFAM" id="SSF57196">
    <property type="entry name" value="EGF/Laminin"/>
    <property type="match status" value="1"/>
</dbReference>
<dbReference type="PROSITE" id="PS01186">
    <property type="entry name" value="EGF_2"/>
    <property type="match status" value="1"/>
</dbReference>
<proteinExistence type="predicted"/>
<evidence type="ECO:0000313" key="6">
    <source>
        <dbReference type="EMBL" id="CAG5109666.1"/>
    </source>
</evidence>
<evidence type="ECO:0000256" key="4">
    <source>
        <dbReference type="PROSITE-ProRule" id="PRU00076"/>
    </source>
</evidence>
<dbReference type="PANTHER" id="PTHR24034">
    <property type="entry name" value="EGF-LIKE DOMAIN-CONTAINING PROTEIN"/>
    <property type="match status" value="1"/>
</dbReference>
<dbReference type="SMART" id="SM00181">
    <property type="entry name" value="EGF"/>
    <property type="match status" value="3"/>
</dbReference>
<dbReference type="InterPro" id="IPR049883">
    <property type="entry name" value="NOTCH1_EGF-like"/>
</dbReference>
<protein>
    <submittedName>
        <fullName evidence="6">Oidioi.mRNA.OKI2018_I69.chr2.g4181.t1.cds</fullName>
    </submittedName>
</protein>
<dbReference type="InterPro" id="IPR018097">
    <property type="entry name" value="EGF_Ca-bd_CS"/>
</dbReference>
<reference evidence="6 7" key="1">
    <citation type="submission" date="2021-04" db="EMBL/GenBank/DDBJ databases">
        <authorList>
            <person name="Bliznina A."/>
        </authorList>
    </citation>
    <scope>NUCLEOTIDE SEQUENCE [LARGE SCALE GENOMIC DNA]</scope>
</reference>
<keyword evidence="1 4" id="KW-0245">EGF-like domain</keyword>
<dbReference type="InterPro" id="IPR001881">
    <property type="entry name" value="EGF-like_Ca-bd_dom"/>
</dbReference>
<dbReference type="Gene3D" id="2.10.25.10">
    <property type="entry name" value="Laminin"/>
    <property type="match status" value="3"/>
</dbReference>
<evidence type="ECO:0000256" key="2">
    <source>
        <dbReference type="ARBA" id="ARBA00022737"/>
    </source>
</evidence>
<dbReference type="PANTHER" id="PTHR24034:SF205">
    <property type="entry name" value="NIDOGEN"/>
    <property type="match status" value="1"/>
</dbReference>
<dbReference type="InterPro" id="IPR000742">
    <property type="entry name" value="EGF"/>
</dbReference>
<evidence type="ECO:0000256" key="1">
    <source>
        <dbReference type="ARBA" id="ARBA00022536"/>
    </source>
</evidence>
<name>A0ABN7T0Q5_OIKDI</name>
<gene>
    <name evidence="6" type="ORF">OKIOD_LOCUS12946</name>
</gene>
<dbReference type="InterPro" id="IPR000152">
    <property type="entry name" value="EGF-type_Asp/Asn_hydroxyl_site"/>
</dbReference>
<keyword evidence="3" id="KW-1015">Disulfide bond</keyword>
<dbReference type="CDD" id="cd00054">
    <property type="entry name" value="EGF_CA"/>
    <property type="match status" value="1"/>
</dbReference>
<comment type="caution">
    <text evidence="4">Lacks conserved residue(s) required for the propagation of feature annotation.</text>
</comment>
<dbReference type="PROSITE" id="PS00010">
    <property type="entry name" value="ASX_HYDROXYL"/>
    <property type="match status" value="1"/>
</dbReference>
<sequence length="368" mass="42492">MSTKEEKNCFLPTVHVNDGWISGEQGSTIVKKECRNIDECEYGLDDCGGSSRCVDTDGSYECDCNYDNEWKYLRPNSYNETTRTCQKYDDCASSPCDQVCTNTDSDIWPFYECSCLPGYLMEKTSENYDFHWCRIDETLPKICDSDGRECQYKCVDDNLNGSKCLCPHGYTEVNGTCEDINECDYEFLDRDPGEICVNLHGSYQLFIMFDEENSLCLPDYRLSNYRQFDSSDFSCDLLTDECPTDLPDCPDRASYFTKELLNFTSPHEQFVGEIAPLASEGDSLEHSFDIYKNKDAPAEYLENIDNFFIHRRNDTFAELYFNGTIPESDSNMWRYGATVIYTAKGQNDSDVIRKEAFLYFIFTSKYDF</sequence>
<feature type="domain" description="EGF-like" evidence="5">
    <location>
        <begin position="36"/>
        <end position="76"/>
    </location>
</feature>
<dbReference type="Proteomes" id="UP001158576">
    <property type="component" value="Chromosome 2"/>
</dbReference>
<dbReference type="Pfam" id="PF07645">
    <property type="entry name" value="EGF_CA"/>
    <property type="match status" value="1"/>
</dbReference>